<evidence type="ECO:0000313" key="1">
    <source>
        <dbReference type="EMBL" id="KXB29195.1"/>
    </source>
</evidence>
<dbReference type="STRING" id="281362.AT959_18590"/>
<evidence type="ECO:0008006" key="3">
    <source>
        <dbReference type="Google" id="ProtNLM"/>
    </source>
</evidence>
<proteinExistence type="predicted"/>
<dbReference type="EMBL" id="LODL01000039">
    <property type="protein sequence ID" value="KXB29195.1"/>
    <property type="molecule type" value="Genomic_DNA"/>
</dbReference>
<reference evidence="1 2" key="1">
    <citation type="submission" date="2015-12" db="EMBL/GenBank/DDBJ databases">
        <title>Nitrous oxide reduction kinetics distinguish bacteria harboring typical versus atypical NosZ.</title>
        <authorList>
            <person name="Yoon S."/>
            <person name="Nissen S."/>
            <person name="Park D."/>
            <person name="Sanford R.A."/>
            <person name="Loeffler F.E."/>
        </authorList>
    </citation>
    <scope>NUCLEOTIDE SEQUENCE [LARGE SCALE GENOMIC DNA]</scope>
    <source>
        <strain evidence="1 2">ATCC BAA-841</strain>
    </source>
</reference>
<dbReference type="InterPro" id="IPR011009">
    <property type="entry name" value="Kinase-like_dom_sf"/>
</dbReference>
<gene>
    <name evidence="1" type="ORF">AT959_18590</name>
</gene>
<name>A0A133XE30_9RHOO</name>
<evidence type="ECO:0000313" key="2">
    <source>
        <dbReference type="Proteomes" id="UP000070186"/>
    </source>
</evidence>
<organism evidence="1 2">
    <name type="scientific">Dechloromonas denitrificans</name>
    <dbReference type="NCBI Taxonomy" id="281362"/>
    <lineage>
        <taxon>Bacteria</taxon>
        <taxon>Pseudomonadati</taxon>
        <taxon>Pseudomonadota</taxon>
        <taxon>Betaproteobacteria</taxon>
        <taxon>Rhodocyclales</taxon>
        <taxon>Azonexaceae</taxon>
        <taxon>Dechloromonas</taxon>
    </lineage>
</organism>
<keyword evidence="2" id="KW-1185">Reference proteome</keyword>
<comment type="caution">
    <text evidence="1">The sequence shown here is derived from an EMBL/GenBank/DDBJ whole genome shotgun (WGS) entry which is preliminary data.</text>
</comment>
<dbReference type="AlphaFoldDB" id="A0A133XE30"/>
<accession>A0A133XE30</accession>
<dbReference type="Proteomes" id="UP000070186">
    <property type="component" value="Unassembled WGS sequence"/>
</dbReference>
<sequence length="278" mass="31392">MSWLRSLDHRISVNENLQSLEAAARAALTTHHSRALVFEHEGRRYVVKKLAEKPRKLAQTLFMRWLVKRLTGQPLPMRTLALSQAASSMDFEAKRLQALAAAGVRVPRVALVTPEFFVLEFCGTVVATLLEKWTPEIWRRELPRLASELGEFHHAGQWHGGAQIKNITLLDGLSYRIDFEENFGEFLPLAVAQTADLVLFLNSISLAGPVGEMESRELLPQLLHDYFAAHLDPEIKQIIRRALPLLKKLAGLAGLFQRWSKKGIRRVLILVDVLATVK</sequence>
<dbReference type="SUPFAM" id="SSF56112">
    <property type="entry name" value="Protein kinase-like (PK-like)"/>
    <property type="match status" value="1"/>
</dbReference>
<protein>
    <recommendedName>
        <fullName evidence="3">Serine/threonine protein phosphatase</fullName>
    </recommendedName>
</protein>